<dbReference type="Pfam" id="PF17284">
    <property type="entry name" value="Spermine_synt_N"/>
    <property type="match status" value="1"/>
</dbReference>
<organism evidence="10">
    <name type="scientific">Desulfofervidus auxilii</name>
    <dbReference type="NCBI Taxonomy" id="1621989"/>
    <lineage>
        <taxon>Bacteria</taxon>
        <taxon>Pseudomonadati</taxon>
        <taxon>Thermodesulfobacteriota</taxon>
        <taxon>Candidatus Desulfofervidia</taxon>
        <taxon>Candidatus Desulfofervidales</taxon>
        <taxon>Candidatus Desulfofervidaceae</taxon>
        <taxon>Candidatus Desulfofervidus</taxon>
    </lineage>
</organism>
<dbReference type="InterPro" id="IPR029063">
    <property type="entry name" value="SAM-dependent_MTases_sf"/>
</dbReference>
<evidence type="ECO:0000256" key="1">
    <source>
        <dbReference type="ARBA" id="ARBA00007867"/>
    </source>
</evidence>
<comment type="caution">
    <text evidence="10">The sequence shown here is derived from an EMBL/GenBank/DDBJ whole genome shotgun (WGS) entry which is preliminary data.</text>
</comment>
<feature type="domain" description="PABS" evidence="9">
    <location>
        <begin position="1"/>
        <end position="234"/>
    </location>
</feature>
<comment type="subunit">
    <text evidence="5">Homodimer or homotetramer.</text>
</comment>
<feature type="binding site" evidence="5">
    <location>
        <position position="31"/>
    </location>
    <ligand>
        <name>S-methyl-5'-thioadenosine</name>
        <dbReference type="ChEBI" id="CHEBI:17509"/>
    </ligand>
</feature>
<accession>A0A7C0U4J8</accession>
<dbReference type="PANTHER" id="PTHR11558">
    <property type="entry name" value="SPERMIDINE/SPERMINE SYNTHASE"/>
    <property type="match status" value="1"/>
</dbReference>
<comment type="pathway">
    <text evidence="5">Amine and polyamine biosynthesis; spermidine biosynthesis; spermidine from putrescine: step 1/1.</text>
</comment>
<dbReference type="Proteomes" id="UP000886289">
    <property type="component" value="Unassembled WGS sequence"/>
</dbReference>
<evidence type="ECO:0000256" key="7">
    <source>
        <dbReference type="RuleBase" id="RU003836"/>
    </source>
</evidence>
<dbReference type="NCBIfam" id="TIGR00417">
    <property type="entry name" value="speE"/>
    <property type="match status" value="1"/>
</dbReference>
<dbReference type="PROSITE" id="PS01330">
    <property type="entry name" value="PABS_1"/>
    <property type="match status" value="1"/>
</dbReference>
<proteinExistence type="inferred from homology"/>
<dbReference type="SUPFAM" id="SSF53335">
    <property type="entry name" value="S-adenosyl-L-methionine-dependent methyltransferases"/>
    <property type="match status" value="1"/>
</dbReference>
<keyword evidence="4 5" id="KW-0620">Polyamine biosynthesis</keyword>
<dbReference type="InterPro" id="IPR035246">
    <property type="entry name" value="Spermidine_synt_N"/>
</dbReference>
<evidence type="ECO:0000256" key="8">
    <source>
        <dbReference type="RuleBase" id="RU003837"/>
    </source>
</evidence>
<evidence type="ECO:0000256" key="2">
    <source>
        <dbReference type="ARBA" id="ARBA00022679"/>
    </source>
</evidence>
<evidence type="ECO:0000256" key="3">
    <source>
        <dbReference type="ARBA" id="ARBA00023066"/>
    </source>
</evidence>
<sequence>MIKFIENEPFSPIQYTYEVDNILFKGRSSYQEILVLETPDFGKVLVLDNIVQLTQRDEFFYHEMLVHIAMHTHPCPKKIVVIGGGDGGAVREVLKHESVEKVYLAELDKQVIEVSKNLLKFVSQSLDNPKVEIHIGDGSEFIKGVKDIDVVIVDSTDAIGFARSLYSYDFFLHVKKALKDDGLFVTHSESLCFHRDVTIEIQETLKKVFSIVDLYSVPIATYPGNWWTFSIASMKYDPRKPQKAPVTGVRFYDSEVHKWCFLPKTLYQRIMNKELKW</sequence>
<gene>
    <name evidence="5" type="primary">speE</name>
    <name evidence="10" type="ORF">ENG63_11255</name>
</gene>
<comment type="catalytic activity">
    <reaction evidence="5 8">
        <text>S-adenosyl 3-(methylsulfanyl)propylamine + putrescine = S-methyl-5'-thioadenosine + spermidine + H(+)</text>
        <dbReference type="Rhea" id="RHEA:12721"/>
        <dbReference type="ChEBI" id="CHEBI:15378"/>
        <dbReference type="ChEBI" id="CHEBI:17509"/>
        <dbReference type="ChEBI" id="CHEBI:57443"/>
        <dbReference type="ChEBI" id="CHEBI:57834"/>
        <dbReference type="ChEBI" id="CHEBI:326268"/>
        <dbReference type="EC" id="2.5.1.16"/>
    </reaction>
</comment>
<dbReference type="GO" id="GO:0004766">
    <property type="term" value="F:spermidine synthase activity"/>
    <property type="evidence" value="ECO:0007669"/>
    <property type="project" value="UniProtKB-UniRule"/>
</dbReference>
<feature type="binding site" evidence="5">
    <location>
        <position position="106"/>
    </location>
    <ligand>
        <name>S-methyl-5'-thioadenosine</name>
        <dbReference type="ChEBI" id="CHEBI:17509"/>
    </ligand>
</feature>
<feature type="binding site" evidence="5">
    <location>
        <begin position="137"/>
        <end position="138"/>
    </location>
    <ligand>
        <name>S-methyl-5'-thioadenosine</name>
        <dbReference type="ChEBI" id="CHEBI:17509"/>
    </ligand>
</feature>
<evidence type="ECO:0000256" key="5">
    <source>
        <dbReference type="HAMAP-Rule" id="MF_00198"/>
    </source>
</evidence>
<dbReference type="NCBIfam" id="NF002010">
    <property type="entry name" value="PRK00811.1"/>
    <property type="match status" value="1"/>
</dbReference>
<dbReference type="FunFam" id="2.30.140.10:FF:000023">
    <property type="entry name" value="Polyamine aminopropyltransferase 1"/>
    <property type="match status" value="1"/>
</dbReference>
<keyword evidence="3 5" id="KW-0745">Spermidine biosynthesis</keyword>
<feature type="binding site" evidence="5">
    <location>
        <position position="86"/>
    </location>
    <ligand>
        <name>spermidine</name>
        <dbReference type="ChEBI" id="CHEBI:57834"/>
    </ligand>
</feature>
<reference evidence="10" key="1">
    <citation type="journal article" date="2020" name="mSystems">
        <title>Genome- and Community-Level Interaction Insights into Carbon Utilization and Element Cycling Functions of Hydrothermarchaeota in Hydrothermal Sediment.</title>
        <authorList>
            <person name="Zhou Z."/>
            <person name="Liu Y."/>
            <person name="Xu W."/>
            <person name="Pan J."/>
            <person name="Luo Z.H."/>
            <person name="Li M."/>
        </authorList>
    </citation>
    <scope>NUCLEOTIDE SEQUENCE [LARGE SCALE GENOMIC DNA]</scope>
    <source>
        <strain evidence="10">HyVt-233</strain>
    </source>
</reference>
<name>A0A7C0U4J8_DESA2</name>
<dbReference type="Pfam" id="PF01564">
    <property type="entry name" value="Spermine_synth"/>
    <property type="match status" value="1"/>
</dbReference>
<feature type="binding site" evidence="5">
    <location>
        <position position="62"/>
    </location>
    <ligand>
        <name>spermidine</name>
        <dbReference type="ChEBI" id="CHEBI:57834"/>
    </ligand>
</feature>
<dbReference type="AlphaFoldDB" id="A0A7C0U4J8"/>
<feature type="binding site" evidence="5">
    <location>
        <begin position="154"/>
        <end position="157"/>
    </location>
    <ligand>
        <name>spermidine</name>
        <dbReference type="ChEBI" id="CHEBI:57834"/>
    </ligand>
</feature>
<dbReference type="GO" id="GO:0008295">
    <property type="term" value="P:spermidine biosynthetic process"/>
    <property type="evidence" value="ECO:0007669"/>
    <property type="project" value="UniProtKB-UniRule"/>
</dbReference>
<comment type="similarity">
    <text evidence="1 5 7">Belongs to the spermidine/spermine synthase family.</text>
</comment>
<dbReference type="GO" id="GO:0005829">
    <property type="term" value="C:cytosol"/>
    <property type="evidence" value="ECO:0007669"/>
    <property type="project" value="TreeGrafter"/>
</dbReference>
<dbReference type="InterPro" id="IPR001045">
    <property type="entry name" value="Spermi_synthase"/>
</dbReference>
<dbReference type="PROSITE" id="PS51006">
    <property type="entry name" value="PABS_2"/>
    <property type="match status" value="1"/>
</dbReference>
<evidence type="ECO:0000259" key="9">
    <source>
        <dbReference type="PROSITE" id="PS51006"/>
    </source>
</evidence>
<dbReference type="Gene3D" id="2.30.140.10">
    <property type="entry name" value="Spermidine synthase, tetramerisation domain"/>
    <property type="match status" value="1"/>
</dbReference>
<dbReference type="NCBIfam" id="NF037959">
    <property type="entry name" value="MFS_SpdSyn"/>
    <property type="match status" value="1"/>
</dbReference>
<dbReference type="InterPro" id="IPR030374">
    <property type="entry name" value="PABS"/>
</dbReference>
<dbReference type="PANTHER" id="PTHR11558:SF11">
    <property type="entry name" value="SPERMIDINE SYNTHASE"/>
    <property type="match status" value="1"/>
</dbReference>
<keyword evidence="2 5" id="KW-0808">Transferase</keyword>
<evidence type="ECO:0000313" key="10">
    <source>
        <dbReference type="EMBL" id="HDD45415.1"/>
    </source>
</evidence>
<comment type="function">
    <text evidence="5">Catalyzes the irreversible transfer of a propylamine group from the amino donor S-adenosylmethioninamine (decarboxy-AdoMet) to putrescine (1,4-diaminobutane) to yield spermidine.</text>
</comment>
<dbReference type="Gene3D" id="3.40.50.150">
    <property type="entry name" value="Vaccinia Virus protein VP39"/>
    <property type="match status" value="1"/>
</dbReference>
<dbReference type="HAMAP" id="MF_00198">
    <property type="entry name" value="Spermidine_synth"/>
    <property type="match status" value="1"/>
</dbReference>
<dbReference type="UniPathway" id="UPA00248">
    <property type="reaction ID" value="UER00314"/>
</dbReference>
<dbReference type="EC" id="2.5.1.16" evidence="5"/>
<feature type="active site" description="Proton acceptor" evidence="5 6">
    <location>
        <position position="154"/>
    </location>
</feature>
<dbReference type="InterPro" id="IPR030373">
    <property type="entry name" value="PABS_CS"/>
</dbReference>
<comment type="caution">
    <text evidence="5">Lacks conserved residue(s) required for the propagation of feature annotation.</text>
</comment>
<dbReference type="EMBL" id="DRBS01000418">
    <property type="protein sequence ID" value="HDD45415.1"/>
    <property type="molecule type" value="Genomic_DNA"/>
</dbReference>
<evidence type="ECO:0000256" key="6">
    <source>
        <dbReference type="PROSITE-ProRule" id="PRU00354"/>
    </source>
</evidence>
<evidence type="ECO:0000256" key="4">
    <source>
        <dbReference type="ARBA" id="ARBA00023115"/>
    </source>
</evidence>
<dbReference type="InterPro" id="IPR037163">
    <property type="entry name" value="Spermidine_synt_N_sf"/>
</dbReference>
<protein>
    <recommendedName>
        <fullName evidence="5">Polyamine aminopropyltransferase</fullName>
    </recommendedName>
    <alternativeName>
        <fullName evidence="5">Putrescine aminopropyltransferase</fullName>
        <shortName evidence="5">PAPT</shortName>
    </alternativeName>
    <alternativeName>
        <fullName evidence="5">Spermidine synthase</fullName>
        <shortName evidence="5">SPDS</shortName>
        <shortName evidence="5">SPDSY</shortName>
        <ecNumber evidence="5">2.5.1.16</ecNumber>
    </alternativeName>
</protein>